<dbReference type="RefSeq" id="WP_106563429.1">
    <property type="nucleotide sequence ID" value="NZ_PYAU01000001.1"/>
</dbReference>
<comment type="caution">
    <text evidence="1">The sequence shown here is derived from an EMBL/GenBank/DDBJ whole genome shotgun (WGS) entry which is preliminary data.</text>
</comment>
<protein>
    <submittedName>
        <fullName evidence="1">Uncharacterized protein</fullName>
    </submittedName>
</protein>
<dbReference type="EMBL" id="PYAU01000001">
    <property type="protein sequence ID" value="PSL38406.1"/>
    <property type="molecule type" value="Genomic_DNA"/>
</dbReference>
<keyword evidence="4" id="KW-1185">Reference proteome</keyword>
<evidence type="ECO:0000313" key="4">
    <source>
        <dbReference type="Proteomes" id="UP000268291"/>
    </source>
</evidence>
<reference evidence="2 4" key="2">
    <citation type="submission" date="2018-12" db="EMBL/GenBank/DDBJ databases">
        <authorList>
            <person name="hu s."/>
            <person name="Xu Y."/>
            <person name="Xu B."/>
            <person name="Li F."/>
        </authorList>
    </citation>
    <scope>NUCLEOTIDE SEQUENCE [LARGE SCALE GENOMIC DNA]</scope>
    <source>
        <strain evidence="2 4">KSW2-17</strain>
    </source>
</reference>
<reference evidence="1 3" key="1">
    <citation type="submission" date="2018-03" db="EMBL/GenBank/DDBJ databases">
        <title>Genomic Encyclopedia of Archaeal and Bacterial Type Strains, Phase II (KMG-II): from individual species to whole genera.</title>
        <authorList>
            <person name="Goeker M."/>
        </authorList>
    </citation>
    <scope>NUCLEOTIDE SEQUENCE [LARGE SCALE GENOMIC DNA]</scope>
    <source>
        <strain evidence="1 3">DSM 21548</strain>
    </source>
</reference>
<evidence type="ECO:0000313" key="2">
    <source>
        <dbReference type="EMBL" id="RUQ87068.1"/>
    </source>
</evidence>
<proteinExistence type="predicted"/>
<organism evidence="1 3">
    <name type="scientific">Labedella gwakjiensis</name>
    <dbReference type="NCBI Taxonomy" id="390269"/>
    <lineage>
        <taxon>Bacteria</taxon>
        <taxon>Bacillati</taxon>
        <taxon>Actinomycetota</taxon>
        <taxon>Actinomycetes</taxon>
        <taxon>Micrococcales</taxon>
        <taxon>Microbacteriaceae</taxon>
        <taxon>Labedella</taxon>
    </lineage>
</organism>
<evidence type="ECO:0000313" key="1">
    <source>
        <dbReference type="EMBL" id="PSL38406.1"/>
    </source>
</evidence>
<dbReference type="AlphaFoldDB" id="A0A2P8GWR6"/>
<gene>
    <name evidence="1" type="ORF">CLV49_2028</name>
    <name evidence="2" type="ORF">ELQ93_09070</name>
</gene>
<dbReference type="Proteomes" id="UP000268291">
    <property type="component" value="Unassembled WGS sequence"/>
</dbReference>
<dbReference type="EMBL" id="RZGY01000001">
    <property type="protein sequence ID" value="RUQ87068.1"/>
    <property type="molecule type" value="Genomic_DNA"/>
</dbReference>
<evidence type="ECO:0000313" key="3">
    <source>
        <dbReference type="Proteomes" id="UP000241203"/>
    </source>
</evidence>
<name>A0A2P8GWR6_9MICO</name>
<dbReference type="OrthoDB" id="5117765at2"/>
<sequence length="89" mass="9770">MNIAIDEHSVWTTATKADRLLNRLPTEQIAHLGDGFEWDITDADVVIARRYLLGARVQAVVLGREIAKMVAAPDAIISEHPALRQLIAG</sequence>
<accession>A0A2P8GWR6</accession>
<dbReference type="Proteomes" id="UP000241203">
    <property type="component" value="Unassembled WGS sequence"/>
</dbReference>